<dbReference type="EMBL" id="CAJA01000424">
    <property type="protein sequence ID" value="CCH74794.1"/>
    <property type="molecule type" value="Genomic_DNA"/>
</dbReference>
<evidence type="ECO:0000256" key="1">
    <source>
        <dbReference type="SAM" id="Phobius"/>
    </source>
</evidence>
<keyword evidence="3" id="KW-1185">Reference proteome</keyword>
<name>W6K4C9_9MICO</name>
<proteinExistence type="predicted"/>
<sequence length="102" mass="10830">MRRLTVEPYAPAMDAQRQPEPVGSMLLALALLLLAASGLVLATSWTIGYPAVVLATGWTVAVIALITVGVTAWRDTRSTGVGFLPALGSSLKRVGRFVIDFF</sequence>
<keyword evidence="1" id="KW-0812">Transmembrane</keyword>
<accession>W6K4C9</accession>
<keyword evidence="1" id="KW-0472">Membrane</keyword>
<evidence type="ECO:0000313" key="3">
    <source>
        <dbReference type="Proteomes" id="UP000035763"/>
    </source>
</evidence>
<dbReference type="STRING" id="1193182.BN11_4800009"/>
<gene>
    <name evidence="2" type="ORF">BN11_4800009</name>
</gene>
<keyword evidence="1" id="KW-1133">Transmembrane helix</keyword>
<comment type="caution">
    <text evidence="2">The sequence shown here is derived from an EMBL/GenBank/DDBJ whole genome shotgun (WGS) entry which is preliminary data.</text>
</comment>
<organism evidence="2 3">
    <name type="scientific">Nostocoides australiense Ben110</name>
    <dbReference type="NCBI Taxonomy" id="1193182"/>
    <lineage>
        <taxon>Bacteria</taxon>
        <taxon>Bacillati</taxon>
        <taxon>Actinomycetota</taxon>
        <taxon>Actinomycetes</taxon>
        <taxon>Micrococcales</taxon>
        <taxon>Intrasporangiaceae</taxon>
        <taxon>Nostocoides</taxon>
    </lineage>
</organism>
<feature type="transmembrane region" description="Helical" evidence="1">
    <location>
        <begin position="52"/>
        <end position="73"/>
    </location>
</feature>
<dbReference type="AlphaFoldDB" id="W6K4C9"/>
<dbReference type="Proteomes" id="UP000035763">
    <property type="component" value="Unassembled WGS sequence"/>
</dbReference>
<protein>
    <submittedName>
        <fullName evidence="2">Uncharacterized protein</fullName>
    </submittedName>
</protein>
<reference evidence="2 3" key="1">
    <citation type="journal article" date="2013" name="ISME J.">
        <title>A metabolic model for members of the genus Tetrasphaera involved in enhanced biological phosphorus removal.</title>
        <authorList>
            <person name="Kristiansen R."/>
            <person name="Nguyen H.T.T."/>
            <person name="Saunders A.M."/>
            <person name="Nielsen J.L."/>
            <person name="Wimmer R."/>
            <person name="Le V.Q."/>
            <person name="McIlroy S.J."/>
            <person name="Petrovski S."/>
            <person name="Seviour R.J."/>
            <person name="Calteau A."/>
            <person name="Nielsen K.L."/>
            <person name="Nielsen P.H."/>
        </authorList>
    </citation>
    <scope>NUCLEOTIDE SEQUENCE [LARGE SCALE GENOMIC DNA]</scope>
    <source>
        <strain evidence="2 3">Ben110</strain>
    </source>
</reference>
<evidence type="ECO:0000313" key="2">
    <source>
        <dbReference type="EMBL" id="CCH74794.1"/>
    </source>
</evidence>